<keyword evidence="2" id="KW-1185">Reference proteome</keyword>
<name>A0ACA9LY15_9GLOM</name>
<organism evidence="1 2">
    <name type="scientific">Racocetra persica</name>
    <dbReference type="NCBI Taxonomy" id="160502"/>
    <lineage>
        <taxon>Eukaryota</taxon>
        <taxon>Fungi</taxon>
        <taxon>Fungi incertae sedis</taxon>
        <taxon>Mucoromycota</taxon>
        <taxon>Glomeromycotina</taxon>
        <taxon>Glomeromycetes</taxon>
        <taxon>Diversisporales</taxon>
        <taxon>Gigasporaceae</taxon>
        <taxon>Racocetra</taxon>
    </lineage>
</organism>
<feature type="non-terminal residue" evidence="1">
    <location>
        <position position="1"/>
    </location>
</feature>
<evidence type="ECO:0000313" key="2">
    <source>
        <dbReference type="Proteomes" id="UP000789920"/>
    </source>
</evidence>
<proteinExistence type="predicted"/>
<dbReference type="EMBL" id="CAJVQC010005485">
    <property type="protein sequence ID" value="CAG8554625.1"/>
    <property type="molecule type" value="Genomic_DNA"/>
</dbReference>
<protein>
    <submittedName>
        <fullName evidence="1">9391_t:CDS:1</fullName>
    </submittedName>
</protein>
<dbReference type="Proteomes" id="UP000789920">
    <property type="component" value="Unassembled WGS sequence"/>
</dbReference>
<gene>
    <name evidence="1" type="ORF">RPERSI_LOCUS4106</name>
</gene>
<sequence>ILDNIETTMSSLNKVQRDGEEGFQNKEYYKNLHKLIQVTN</sequence>
<comment type="caution">
    <text evidence="1">The sequence shown here is derived from an EMBL/GenBank/DDBJ whole genome shotgun (WGS) entry which is preliminary data.</text>
</comment>
<evidence type="ECO:0000313" key="1">
    <source>
        <dbReference type="EMBL" id="CAG8554625.1"/>
    </source>
</evidence>
<reference evidence="1" key="1">
    <citation type="submission" date="2021-06" db="EMBL/GenBank/DDBJ databases">
        <authorList>
            <person name="Kallberg Y."/>
            <person name="Tangrot J."/>
            <person name="Rosling A."/>
        </authorList>
    </citation>
    <scope>NUCLEOTIDE SEQUENCE</scope>
    <source>
        <strain evidence="1">MA461A</strain>
    </source>
</reference>
<accession>A0ACA9LY15</accession>